<reference evidence="1 2" key="1">
    <citation type="submission" date="2016-05" db="EMBL/GenBank/DDBJ databases">
        <title>Genome sequence of Pseudomonas stutzeri 273 and identification of the exopolysaccharide biosynthesis locus.</title>
        <authorList>
            <person name="Wu S."/>
            <person name="Sun C."/>
        </authorList>
    </citation>
    <scope>NUCLEOTIDE SEQUENCE [LARGE SCALE GENOMIC DNA]</scope>
    <source>
        <strain evidence="1 2">273</strain>
    </source>
</reference>
<sequence>MELPWVDQTDVLACIGREPALTLQLAQADAGERRAALERFIHQRFAEHYQARVRHFMPCLLGLHDQNGEVQGAVGLRSAQRRPLFLERYLDEPIEQAVSKRHGRTVPREEIVEVGNLAAFGNASARLLIVALTDLLVAQGFRWVVFTGTSALLNSFQRLELDPLPLGLADPARMGDELADWGSYYASRPQLMAGEILPGHQRLLQLGLYARLGYRPLFDASEVPHAACS</sequence>
<organism evidence="1 2">
    <name type="scientific">Stutzerimonas stutzeri</name>
    <name type="common">Pseudomonas stutzeri</name>
    <dbReference type="NCBI Taxonomy" id="316"/>
    <lineage>
        <taxon>Bacteria</taxon>
        <taxon>Pseudomonadati</taxon>
        <taxon>Pseudomonadota</taxon>
        <taxon>Gammaproteobacteria</taxon>
        <taxon>Pseudomonadales</taxon>
        <taxon>Pseudomonadaceae</taxon>
        <taxon>Stutzerimonas</taxon>
    </lineage>
</organism>
<dbReference type="AlphaFoldDB" id="A0A172WQG2"/>
<proteinExistence type="predicted"/>
<accession>A0A172WQG2</accession>
<dbReference type="EMBL" id="CP015641">
    <property type="protein sequence ID" value="ANF25714.1"/>
    <property type="molecule type" value="Genomic_DNA"/>
</dbReference>
<name>A0A172WQG2_STUST</name>
<dbReference type="OrthoDB" id="7432757at2"/>
<dbReference type="Pfam" id="PF12261">
    <property type="entry name" value="T_hemolysin"/>
    <property type="match status" value="1"/>
</dbReference>
<dbReference type="Proteomes" id="UP000077787">
    <property type="component" value="Chromosome"/>
</dbReference>
<gene>
    <name evidence="1" type="ORF">PS273GM_11435</name>
</gene>
<evidence type="ECO:0000313" key="1">
    <source>
        <dbReference type="EMBL" id="ANF25714.1"/>
    </source>
</evidence>
<dbReference type="InterPro" id="IPR022050">
    <property type="entry name" value="T_hemolysin"/>
</dbReference>
<dbReference type="RefSeq" id="WP_064481414.1">
    <property type="nucleotide sequence ID" value="NZ_CP015641.1"/>
</dbReference>
<evidence type="ECO:0000313" key="2">
    <source>
        <dbReference type="Proteomes" id="UP000077787"/>
    </source>
</evidence>
<protein>
    <submittedName>
        <fullName evidence="1">Thermostable hemolysin</fullName>
    </submittedName>
</protein>